<organism evidence="1 2">
    <name type="scientific">Candidatus Fusobacterium pullicola</name>
    <dbReference type="NCBI Taxonomy" id="2838601"/>
    <lineage>
        <taxon>Bacteria</taxon>
        <taxon>Fusobacteriati</taxon>
        <taxon>Fusobacteriota</taxon>
        <taxon>Fusobacteriia</taxon>
        <taxon>Fusobacteriales</taxon>
        <taxon>Fusobacteriaceae</taxon>
        <taxon>Fusobacterium</taxon>
    </lineage>
</organism>
<proteinExistence type="predicted"/>
<reference evidence="1" key="1">
    <citation type="journal article" date="2021" name="PeerJ">
        <title>Extensive microbial diversity within the chicken gut microbiome revealed by metagenomics and culture.</title>
        <authorList>
            <person name="Gilroy R."/>
            <person name="Ravi A."/>
            <person name="Getino M."/>
            <person name="Pursley I."/>
            <person name="Horton D.L."/>
            <person name="Alikhan N.F."/>
            <person name="Baker D."/>
            <person name="Gharbi K."/>
            <person name="Hall N."/>
            <person name="Watson M."/>
            <person name="Adriaenssens E.M."/>
            <person name="Foster-Nyarko E."/>
            <person name="Jarju S."/>
            <person name="Secka A."/>
            <person name="Antonio M."/>
            <person name="Oren A."/>
            <person name="Chaudhuri R.R."/>
            <person name="La Ragione R."/>
            <person name="Hildebrand F."/>
            <person name="Pallen M.J."/>
        </authorList>
    </citation>
    <scope>NUCLEOTIDE SEQUENCE</scope>
    <source>
        <strain evidence="1">A6-441</strain>
    </source>
</reference>
<protein>
    <recommendedName>
        <fullName evidence="3">Phage protein</fullName>
    </recommendedName>
</protein>
<reference evidence="1" key="2">
    <citation type="submission" date="2021-04" db="EMBL/GenBank/DDBJ databases">
        <authorList>
            <person name="Gilroy R."/>
        </authorList>
    </citation>
    <scope>NUCLEOTIDE SEQUENCE</scope>
    <source>
        <strain evidence="1">A6-441</strain>
    </source>
</reference>
<dbReference type="Proteomes" id="UP000724657">
    <property type="component" value="Unassembled WGS sequence"/>
</dbReference>
<gene>
    <name evidence="1" type="ORF">IAA47_08945</name>
</gene>
<dbReference type="Pfam" id="PF20765">
    <property type="entry name" value="Phage_tail_terminator_8"/>
    <property type="match status" value="1"/>
</dbReference>
<evidence type="ECO:0000313" key="1">
    <source>
        <dbReference type="EMBL" id="MBU3843088.1"/>
    </source>
</evidence>
<accession>A0A9E2NXZ2</accession>
<evidence type="ECO:0008006" key="3">
    <source>
        <dbReference type="Google" id="ProtNLM"/>
    </source>
</evidence>
<dbReference type="EMBL" id="JAHLFN010000076">
    <property type="protein sequence ID" value="MBU3843088.1"/>
    <property type="molecule type" value="Genomic_DNA"/>
</dbReference>
<sequence length="138" mass="16420">MLKKLIIAINTVLEKINSEAEIYIEEIPQGFKKPCFCVQVLNPDEKQLLGDRYLRTYNFCIQYFPKKGLWENAEIAELLHRALNMIDLGNENYVRGINRRYEIVEKNLYYFVTYRLHVRDVDTDDNYMEEMLCKGGIK</sequence>
<evidence type="ECO:0000313" key="2">
    <source>
        <dbReference type="Proteomes" id="UP000724657"/>
    </source>
</evidence>
<dbReference type="InterPro" id="IPR049254">
    <property type="entry name" value="Phage_tail_terminator"/>
</dbReference>
<name>A0A9E2NXZ2_9FUSO</name>
<dbReference type="AlphaFoldDB" id="A0A9E2NXZ2"/>
<comment type="caution">
    <text evidence="1">The sequence shown here is derived from an EMBL/GenBank/DDBJ whole genome shotgun (WGS) entry which is preliminary data.</text>
</comment>